<feature type="domain" description="AB hydrolase-1" evidence="2">
    <location>
        <begin position="53"/>
        <end position="377"/>
    </location>
</feature>
<dbReference type="PANTHER" id="PTHR43433:SF5">
    <property type="entry name" value="AB HYDROLASE-1 DOMAIN-CONTAINING PROTEIN"/>
    <property type="match status" value="1"/>
</dbReference>
<evidence type="ECO:0000256" key="1">
    <source>
        <dbReference type="SAM" id="MobiDB-lite"/>
    </source>
</evidence>
<accession>A0AAW3BYC9</accession>
<dbReference type="Proteomes" id="UP001501274">
    <property type="component" value="Unassembled WGS sequence"/>
</dbReference>
<feature type="compositionally biased region" description="Basic and acidic residues" evidence="1">
    <location>
        <begin position="313"/>
        <end position="323"/>
    </location>
</feature>
<gene>
    <name evidence="3" type="ORF">Q4I28_002593</name>
</gene>
<evidence type="ECO:0000313" key="4">
    <source>
        <dbReference type="Proteomes" id="UP001501274"/>
    </source>
</evidence>
<name>A0AAW3BYC9_9TRYP</name>
<protein>
    <submittedName>
        <fullName evidence="3">Alpha/beta hydrolase family/alpha/beta hydrolase fold/TAP-like protein</fullName>
    </submittedName>
</protein>
<comment type="caution">
    <text evidence="3">The sequence shown here is derived from an EMBL/GenBank/DDBJ whole genome shotgun (WGS) entry which is preliminary data.</text>
</comment>
<keyword evidence="4" id="KW-1185">Reference proteome</keyword>
<dbReference type="Pfam" id="PF00561">
    <property type="entry name" value="Abhydrolase_1"/>
    <property type="match status" value="1"/>
</dbReference>
<dbReference type="EMBL" id="JBAMZN010000018">
    <property type="protein sequence ID" value="KAL0527025.1"/>
    <property type="molecule type" value="Genomic_DNA"/>
</dbReference>
<sequence length="430" mass="46927">MPHLSTPSLLSPPQQATVLRPSDQFADVGRCRSTGCRIRLCYNTFGAVKNPCVLLVMGLASPGLFWDDHLCTLLAHSGPYHVIRFDNRDIGRSTHLDGCKGGEGALSTGSTSYLRYAYALLRPGTRTIREVYTLTDMAADAFGLLDVLGIHFVHLVGSSMGGMIVQSMVLMHPERVLSQTLMSTHSSSPRAQWPTMRDMMSFISLMPKSTSAKYASRIARATSPEERQRVCAERDAERVAVYADSFSKLLEKFSGDQSKYSFDLVAAQRQMTRIFKRSLYVNGGPRQFLAMLNAPCRDDALRQRITSVPVSPDRAESNDDSSSRHKSTSAATTPLYVPTIIIQGDCDPLVPASNARHLASVIPGSHLCVVKGMGHTLIPALRNTYIRIIRDNVRAGEAAAKLRGRKAQLSAAAVVGSSSTKQPVTTISQL</sequence>
<dbReference type="AlphaFoldDB" id="A0AAW3BYC9"/>
<keyword evidence="3" id="KW-0378">Hydrolase</keyword>
<dbReference type="SUPFAM" id="SSF53474">
    <property type="entry name" value="alpha/beta-Hydrolases"/>
    <property type="match status" value="1"/>
</dbReference>
<dbReference type="GO" id="GO:0016787">
    <property type="term" value="F:hydrolase activity"/>
    <property type="evidence" value="ECO:0007669"/>
    <property type="project" value="UniProtKB-KW"/>
</dbReference>
<dbReference type="InterPro" id="IPR000073">
    <property type="entry name" value="AB_hydrolase_1"/>
</dbReference>
<evidence type="ECO:0000259" key="2">
    <source>
        <dbReference type="Pfam" id="PF00561"/>
    </source>
</evidence>
<organism evidence="3 4">
    <name type="scientific">Leishmania naiffi</name>
    <dbReference type="NCBI Taxonomy" id="5678"/>
    <lineage>
        <taxon>Eukaryota</taxon>
        <taxon>Discoba</taxon>
        <taxon>Euglenozoa</taxon>
        <taxon>Kinetoplastea</taxon>
        <taxon>Metakinetoplastina</taxon>
        <taxon>Trypanosomatida</taxon>
        <taxon>Trypanosomatidae</taxon>
        <taxon>Leishmaniinae</taxon>
        <taxon>Leishmania</taxon>
        <taxon>Leishmania naiffi species complex</taxon>
    </lineage>
</organism>
<feature type="region of interest" description="Disordered" evidence="1">
    <location>
        <begin position="306"/>
        <end position="330"/>
    </location>
</feature>
<evidence type="ECO:0000313" key="3">
    <source>
        <dbReference type="EMBL" id="KAL0527025.1"/>
    </source>
</evidence>
<dbReference type="Gene3D" id="3.40.50.1820">
    <property type="entry name" value="alpha/beta hydrolase"/>
    <property type="match status" value="1"/>
</dbReference>
<reference evidence="3 4" key="1">
    <citation type="submission" date="2024-02" db="EMBL/GenBank/DDBJ databases">
        <title>FIRST GENOME SEQUENCES OF Leishmania (Viannia) shawi, Leishmania (Viannia) lindenbergi AND Leishmania (Viannia) utingensis.</title>
        <authorList>
            <person name="Resadore F."/>
            <person name="Custodio M.G.F."/>
            <person name="Boite M.C."/>
            <person name="Cupolillo E."/>
            <person name="Ferreira G.E.M."/>
        </authorList>
    </citation>
    <scope>NUCLEOTIDE SEQUENCE [LARGE SCALE GENOMIC DNA]</scope>
    <source>
        <strain evidence="3 4">MDAS/BR/1979/M5533</strain>
    </source>
</reference>
<dbReference type="PANTHER" id="PTHR43433">
    <property type="entry name" value="HYDROLASE, ALPHA/BETA FOLD FAMILY PROTEIN"/>
    <property type="match status" value="1"/>
</dbReference>
<dbReference type="InterPro" id="IPR050471">
    <property type="entry name" value="AB_hydrolase"/>
</dbReference>
<dbReference type="InterPro" id="IPR029058">
    <property type="entry name" value="AB_hydrolase_fold"/>
</dbReference>
<proteinExistence type="predicted"/>